<reference evidence="2 3" key="1">
    <citation type="journal article" date="2021" name="Commun. Biol.">
        <title>The genome of Shorea leprosula (Dipterocarpaceae) highlights the ecological relevance of drought in aseasonal tropical rainforests.</title>
        <authorList>
            <person name="Ng K.K.S."/>
            <person name="Kobayashi M.J."/>
            <person name="Fawcett J.A."/>
            <person name="Hatakeyama M."/>
            <person name="Paape T."/>
            <person name="Ng C.H."/>
            <person name="Ang C.C."/>
            <person name="Tnah L.H."/>
            <person name="Lee C.T."/>
            <person name="Nishiyama T."/>
            <person name="Sese J."/>
            <person name="O'Brien M.J."/>
            <person name="Copetti D."/>
            <person name="Mohd Noor M.I."/>
            <person name="Ong R.C."/>
            <person name="Putra M."/>
            <person name="Sireger I.Z."/>
            <person name="Indrioko S."/>
            <person name="Kosugi Y."/>
            <person name="Izuno A."/>
            <person name="Isagi Y."/>
            <person name="Lee S.L."/>
            <person name="Shimizu K.K."/>
        </authorList>
    </citation>
    <scope>NUCLEOTIDE SEQUENCE [LARGE SCALE GENOMIC DNA]</scope>
    <source>
        <strain evidence="2">214</strain>
    </source>
</reference>
<name>A0AAV5KK90_9ROSI</name>
<protein>
    <submittedName>
        <fullName evidence="2">Uncharacterized protein</fullName>
    </submittedName>
</protein>
<dbReference type="Proteomes" id="UP001054252">
    <property type="component" value="Unassembled WGS sequence"/>
</dbReference>
<sequence>MASRRAGSKRRQVGSSSTGGQAQEEEGNISQSNLFLDTQASTQYEIIKNMAVLSCNCVKFNQFPQGDMRVEEMFRELGWKDYVEVKEHFSPRDICAVLDIPEGGDDEFLDVNHALVRNPGWTTLTKASFEKMDCLFRNDIWIKKGEQERDEEEGDTDQEMAEQGAEEHEDDSPRPFQASMQRTNRETMELMISEMQQLPTDFYGFRTEMRGRMTNVEGKLDQLVNHFFPPPPPDAN</sequence>
<feature type="compositionally biased region" description="Basic residues" evidence="1">
    <location>
        <begin position="1"/>
        <end position="12"/>
    </location>
</feature>
<evidence type="ECO:0000313" key="2">
    <source>
        <dbReference type="EMBL" id="GKV25030.1"/>
    </source>
</evidence>
<evidence type="ECO:0000256" key="1">
    <source>
        <dbReference type="SAM" id="MobiDB-lite"/>
    </source>
</evidence>
<organism evidence="2 3">
    <name type="scientific">Rubroshorea leprosula</name>
    <dbReference type="NCBI Taxonomy" id="152421"/>
    <lineage>
        <taxon>Eukaryota</taxon>
        <taxon>Viridiplantae</taxon>
        <taxon>Streptophyta</taxon>
        <taxon>Embryophyta</taxon>
        <taxon>Tracheophyta</taxon>
        <taxon>Spermatophyta</taxon>
        <taxon>Magnoliopsida</taxon>
        <taxon>eudicotyledons</taxon>
        <taxon>Gunneridae</taxon>
        <taxon>Pentapetalae</taxon>
        <taxon>rosids</taxon>
        <taxon>malvids</taxon>
        <taxon>Malvales</taxon>
        <taxon>Dipterocarpaceae</taxon>
        <taxon>Rubroshorea</taxon>
    </lineage>
</organism>
<proteinExistence type="predicted"/>
<accession>A0AAV5KK90</accession>
<dbReference type="AlphaFoldDB" id="A0AAV5KK90"/>
<feature type="region of interest" description="Disordered" evidence="1">
    <location>
        <begin position="145"/>
        <end position="177"/>
    </location>
</feature>
<keyword evidence="3" id="KW-1185">Reference proteome</keyword>
<comment type="caution">
    <text evidence="2">The sequence shown here is derived from an EMBL/GenBank/DDBJ whole genome shotgun (WGS) entry which is preliminary data.</text>
</comment>
<feature type="region of interest" description="Disordered" evidence="1">
    <location>
        <begin position="1"/>
        <end position="29"/>
    </location>
</feature>
<dbReference type="EMBL" id="BPVZ01000067">
    <property type="protein sequence ID" value="GKV25030.1"/>
    <property type="molecule type" value="Genomic_DNA"/>
</dbReference>
<evidence type="ECO:0000313" key="3">
    <source>
        <dbReference type="Proteomes" id="UP001054252"/>
    </source>
</evidence>
<feature type="compositionally biased region" description="Acidic residues" evidence="1">
    <location>
        <begin position="148"/>
        <end position="160"/>
    </location>
</feature>
<gene>
    <name evidence="2" type="ORF">SLEP1_g34538</name>
</gene>